<name>A0A507QLH5_MONPU</name>
<feature type="region of interest" description="Disordered" evidence="1">
    <location>
        <begin position="1"/>
        <end position="64"/>
    </location>
</feature>
<feature type="compositionally biased region" description="Polar residues" evidence="1">
    <location>
        <begin position="54"/>
        <end position="64"/>
    </location>
</feature>
<feature type="compositionally biased region" description="Basic and acidic residues" evidence="1">
    <location>
        <begin position="486"/>
        <end position="500"/>
    </location>
</feature>
<evidence type="ECO:0000259" key="3">
    <source>
        <dbReference type="Pfam" id="PF25078"/>
    </source>
</evidence>
<accession>A0A507QLH5</accession>
<feature type="compositionally biased region" description="Basic and acidic residues" evidence="1">
    <location>
        <begin position="37"/>
        <end position="50"/>
    </location>
</feature>
<keyword evidence="5" id="KW-1185">Reference proteome</keyword>
<dbReference type="PANTHER" id="PTHR45615:SF80">
    <property type="entry name" value="GRIP DOMAIN-CONTAINING PROTEIN"/>
    <property type="match status" value="1"/>
</dbReference>
<reference evidence="4 5" key="1">
    <citation type="submission" date="2019-06" db="EMBL/GenBank/DDBJ databases">
        <title>Wine fermentation using esterase from Monascus purpureus.</title>
        <authorList>
            <person name="Geng C."/>
            <person name="Zhang Y."/>
        </authorList>
    </citation>
    <scope>NUCLEOTIDE SEQUENCE [LARGE SCALE GENOMIC DNA]</scope>
    <source>
        <strain evidence="4">HQ1</strain>
    </source>
</reference>
<feature type="compositionally biased region" description="Polar residues" evidence="1">
    <location>
        <begin position="778"/>
        <end position="798"/>
    </location>
</feature>
<dbReference type="AlphaFoldDB" id="A0A507QLH5"/>
<sequence length="845" mass="95535">MDSASLKSSRSSYEDTKYRSSVSFDPPQPPARMLMDGYRDDLVPQEEKPRYNPLNPTHPRSSALLNANDPVTMFLLTEMALGDSKGYEVLSFEEVEELKKEYTFLSDSREATRRKLAVEMKLRDATQSLSRLHKPRHSRHNDDHDFDDSLRSSTGSIRPGIFGRKGESRTSEEIVSSTHKCEELAQELWNLERRTQEIQRRLLEHNAGILQMTHKGLKKNLKNQNRELESSFASDNNGNAKDFDDRSLYRTPEHLDDLSLNGMSTNGSLALGLGSIQGMETKLEELSGRMRTMILQTSPDDNADPVPQHVSDGGPVNPTSTIMAHLSYIENALDTLNSHKAEKSPLLEVDNDTYQQLHELNSQLQDLWGKSGHAYTPMPPPSLVPSGDDVKEQLSYLRTGIGNIDDIIESLMEQKDILKTQIQQQRELNSKSDAERDAHIADLTEQLAHVRKQLEVAESDCQDARDNLAFVQEQLNAFEQSNESEDNAKALASEKEARQHAESELEHLQAALLEAQRGLDAHAELRETHDHTRQEVSRLESQLEQTQAEADAHAVEVAAMRSQMQNEVTQFQSTIDHLRGEVDHLRGEADARAEELSRTREHADREIPRLEAALEQMRSETDAQLKDATTARAQAEENSARLQAELTELEGEIVRVQTELTMCKAELDGAYGSRAQRAAEASVNPAIQEEIDYLNTKNLELTEELAALKAGPPGNSDLQKRVEMLEKELRETIDDYEVITKASVELEKEREKFESLIDSLRDRCEQLETQLSEERINSMGTASPTPSTRDGASETTSTMVLKNEFKKMMRDTRAENMRILKAEQEERRRLEALLRTLRKEHASGK</sequence>
<dbReference type="Pfam" id="PF25078">
    <property type="entry name" value="DUF7801"/>
    <property type="match status" value="1"/>
</dbReference>
<comment type="caution">
    <text evidence="4">The sequence shown here is derived from an EMBL/GenBank/DDBJ whole genome shotgun (WGS) entry which is preliminary data.</text>
</comment>
<feature type="domain" description="DUF7801" evidence="3">
    <location>
        <begin position="631"/>
        <end position="780"/>
    </location>
</feature>
<dbReference type="STRING" id="5098.A0A507QLH5"/>
<gene>
    <name evidence="4" type="ORF">MPDQ_003375</name>
</gene>
<dbReference type="InterPro" id="IPR029191">
    <property type="entry name" value="Uds1"/>
</dbReference>
<protein>
    <submittedName>
        <fullName evidence="4">Uncharacterized protein</fullName>
    </submittedName>
</protein>
<evidence type="ECO:0000313" key="5">
    <source>
        <dbReference type="Proteomes" id="UP000319663"/>
    </source>
</evidence>
<dbReference type="Proteomes" id="UP000319663">
    <property type="component" value="Unassembled WGS sequence"/>
</dbReference>
<feature type="region of interest" description="Disordered" evidence="1">
    <location>
        <begin position="774"/>
        <end position="798"/>
    </location>
</feature>
<proteinExistence type="predicted"/>
<dbReference type="PANTHER" id="PTHR45615">
    <property type="entry name" value="MYOSIN HEAVY CHAIN, NON-MUSCLE"/>
    <property type="match status" value="1"/>
</dbReference>
<dbReference type="EMBL" id="VIFY01000213">
    <property type="protein sequence ID" value="TQB68481.1"/>
    <property type="molecule type" value="Genomic_DNA"/>
</dbReference>
<dbReference type="Gene3D" id="1.10.287.1490">
    <property type="match status" value="1"/>
</dbReference>
<feature type="compositionally biased region" description="Polar residues" evidence="1">
    <location>
        <begin position="1"/>
        <end position="11"/>
    </location>
</feature>
<dbReference type="Pfam" id="PF15456">
    <property type="entry name" value="Uds1"/>
    <property type="match status" value="1"/>
</dbReference>
<feature type="domain" description="Up-regulated during septation protein 1" evidence="2">
    <location>
        <begin position="74"/>
        <end position="213"/>
    </location>
</feature>
<organism evidence="4 5">
    <name type="scientific">Monascus purpureus</name>
    <name type="common">Red mold</name>
    <name type="synonym">Monascus anka</name>
    <dbReference type="NCBI Taxonomy" id="5098"/>
    <lineage>
        <taxon>Eukaryota</taxon>
        <taxon>Fungi</taxon>
        <taxon>Dikarya</taxon>
        <taxon>Ascomycota</taxon>
        <taxon>Pezizomycotina</taxon>
        <taxon>Eurotiomycetes</taxon>
        <taxon>Eurotiomycetidae</taxon>
        <taxon>Eurotiales</taxon>
        <taxon>Aspergillaceae</taxon>
        <taxon>Monascus</taxon>
    </lineage>
</organism>
<feature type="compositionally biased region" description="Basic and acidic residues" evidence="1">
    <location>
        <begin position="140"/>
        <end position="150"/>
    </location>
</feature>
<dbReference type="OrthoDB" id="5569911at2759"/>
<evidence type="ECO:0000256" key="1">
    <source>
        <dbReference type="SAM" id="MobiDB-lite"/>
    </source>
</evidence>
<dbReference type="InterPro" id="IPR056703">
    <property type="entry name" value="DUF7801"/>
</dbReference>
<feature type="region of interest" description="Disordered" evidence="1">
    <location>
        <begin position="480"/>
        <end position="500"/>
    </location>
</feature>
<feature type="region of interest" description="Disordered" evidence="1">
    <location>
        <begin position="127"/>
        <end position="174"/>
    </location>
</feature>
<evidence type="ECO:0000313" key="4">
    <source>
        <dbReference type="EMBL" id="TQB68481.1"/>
    </source>
</evidence>
<evidence type="ECO:0000259" key="2">
    <source>
        <dbReference type="Pfam" id="PF15456"/>
    </source>
</evidence>